<gene>
    <name evidence="1" type="ORF">LDC_3070</name>
</gene>
<dbReference type="AlphaFoldDB" id="D9PND7"/>
<reference evidence="1" key="2">
    <citation type="journal article" date="2011" name="Microb. Ecol.">
        <title>Taxonomic and Functional Metagenomic Profiling of the Microbial Community in the Anoxic Sediment of a Sub-saline Shallow Lake (Laguna de Carrizo, Central Spain).</title>
        <authorList>
            <person name="Ferrer M."/>
            <person name="Guazzaroni M.E."/>
            <person name="Richter M."/>
            <person name="Garcia-Salamanca A."/>
            <person name="Yarza P."/>
            <person name="Suarez-Suarez A."/>
            <person name="Solano J."/>
            <person name="Alcaide M."/>
            <person name="van Dillewijn P."/>
            <person name="Molina-Henares M.A."/>
            <person name="Lopez-Cortes N."/>
            <person name="Al-Ramahi Y."/>
            <person name="Guerrero C."/>
            <person name="Acosta A."/>
            <person name="de Eugenio L.I."/>
            <person name="Martinez V."/>
            <person name="Marques S."/>
            <person name="Rojo F."/>
            <person name="Santero E."/>
            <person name="Genilloud O."/>
            <person name="Perez-Perez J."/>
            <person name="Rossello-Mora R."/>
            <person name="Ramos J.L."/>
        </authorList>
    </citation>
    <scope>NUCLEOTIDE SEQUENCE</scope>
</reference>
<evidence type="ECO:0000313" key="1">
    <source>
        <dbReference type="EMBL" id="EFK94928.1"/>
    </source>
</evidence>
<feature type="non-terminal residue" evidence="1">
    <location>
        <position position="128"/>
    </location>
</feature>
<organism evidence="1">
    <name type="scientific">sediment metagenome</name>
    <dbReference type="NCBI Taxonomy" id="749907"/>
    <lineage>
        <taxon>unclassified sequences</taxon>
        <taxon>metagenomes</taxon>
        <taxon>ecological metagenomes</taxon>
    </lineage>
</organism>
<proteinExistence type="predicted"/>
<name>D9PND7_9ZZZZ</name>
<dbReference type="EMBL" id="ADZX01000948">
    <property type="protein sequence ID" value="EFK94928.1"/>
    <property type="molecule type" value="Genomic_DNA"/>
</dbReference>
<protein>
    <submittedName>
        <fullName evidence="1">Uncharacterized protein</fullName>
    </submittedName>
</protein>
<comment type="caution">
    <text evidence="1">The sequence shown here is derived from an EMBL/GenBank/DDBJ whole genome shotgun (WGS) entry which is preliminary data.</text>
</comment>
<accession>D9PND7</accession>
<reference evidence="1" key="1">
    <citation type="submission" date="2010-07" db="EMBL/GenBank/DDBJ databases">
        <authorList>
            <consortium name="CONSOLIDER consortium CSD2007-00005"/>
            <person name="Guazzaroni M.-E."/>
            <person name="Richter M."/>
            <person name="Garcia-Salamanca A."/>
            <person name="Yarza P."/>
            <person name="Ferrer M."/>
        </authorList>
    </citation>
    <scope>NUCLEOTIDE SEQUENCE</scope>
</reference>
<sequence>MIDPETSAGMRFDALWVCGLDAARWPPPTAPDPFLPRLAQLSQRVPRASAEIAAHDARATLQRLLASAPEVMLSVAEIDDDAPLLPSPLLDGVAFEAAPARWPGARLAEAVYVARPALESLADASLPP</sequence>